<feature type="compositionally biased region" description="Low complexity" evidence="1">
    <location>
        <begin position="64"/>
        <end position="94"/>
    </location>
</feature>
<feature type="compositionally biased region" description="Polar residues" evidence="1">
    <location>
        <begin position="250"/>
        <end position="304"/>
    </location>
</feature>
<feature type="compositionally biased region" description="Low complexity" evidence="1">
    <location>
        <begin position="476"/>
        <end position="521"/>
    </location>
</feature>
<feature type="compositionally biased region" description="Polar residues" evidence="1">
    <location>
        <begin position="368"/>
        <end position="392"/>
    </location>
</feature>
<feature type="compositionally biased region" description="Polar residues" evidence="1">
    <location>
        <begin position="313"/>
        <end position="359"/>
    </location>
</feature>
<comment type="caution">
    <text evidence="3">The sequence shown here is derived from an EMBL/GenBank/DDBJ whole genome shotgun (WGS) entry which is preliminary data.</text>
</comment>
<name>A0ABD3F2N0_9STRA</name>
<proteinExistence type="predicted"/>
<accession>A0ABD3F2N0</accession>
<feature type="signal peptide" evidence="2">
    <location>
        <begin position="1"/>
        <end position="21"/>
    </location>
</feature>
<feature type="compositionally biased region" description="Low complexity" evidence="1">
    <location>
        <begin position="398"/>
        <end position="411"/>
    </location>
</feature>
<organism evidence="3 4">
    <name type="scientific">Phytophthora oleae</name>
    <dbReference type="NCBI Taxonomy" id="2107226"/>
    <lineage>
        <taxon>Eukaryota</taxon>
        <taxon>Sar</taxon>
        <taxon>Stramenopiles</taxon>
        <taxon>Oomycota</taxon>
        <taxon>Peronosporomycetes</taxon>
        <taxon>Peronosporales</taxon>
        <taxon>Peronosporaceae</taxon>
        <taxon>Phytophthora</taxon>
    </lineage>
</organism>
<feature type="chain" id="PRO_5044851113" evidence="2">
    <location>
        <begin position="22"/>
        <end position="937"/>
    </location>
</feature>
<evidence type="ECO:0000256" key="2">
    <source>
        <dbReference type="SAM" id="SignalP"/>
    </source>
</evidence>
<feature type="compositionally biased region" description="Polar residues" evidence="1">
    <location>
        <begin position="187"/>
        <end position="241"/>
    </location>
</feature>
<evidence type="ECO:0000256" key="1">
    <source>
        <dbReference type="SAM" id="MobiDB-lite"/>
    </source>
</evidence>
<gene>
    <name evidence="3" type="ORF">V7S43_015207</name>
</gene>
<keyword evidence="2" id="KW-0732">Signal</keyword>
<evidence type="ECO:0000313" key="3">
    <source>
        <dbReference type="EMBL" id="KAL3659906.1"/>
    </source>
</evidence>
<reference evidence="3 4" key="1">
    <citation type="submission" date="2024-09" db="EMBL/GenBank/DDBJ databases">
        <title>Genome sequencing and assembly of Phytophthora oleae, isolate VK10A, causative agent of rot of olive drupes.</title>
        <authorList>
            <person name="Conti Taguali S."/>
            <person name="Riolo M."/>
            <person name="La Spada F."/>
            <person name="Cacciola S.O."/>
            <person name="Dionisio G."/>
        </authorList>
    </citation>
    <scope>NUCLEOTIDE SEQUENCE [LARGE SCALE GENOMIC DNA]</scope>
    <source>
        <strain evidence="3 4">VK10A</strain>
    </source>
</reference>
<dbReference type="EMBL" id="JBIMZQ010000044">
    <property type="protein sequence ID" value="KAL3659906.1"/>
    <property type="molecule type" value="Genomic_DNA"/>
</dbReference>
<sequence length="937" mass="94838">MRLYHALLVTAVALLASNASAGSVDCAMTPGDIVESSSSSAPRDSFDGFDLSNDSPVQQGSTTSSDVGSSQEVSSASGSSPMDSFDGFDSSNDSPVQQGSTTSSDVGSSQEVSSASGSSPMDSFDGFDSSNDSPIQQGSDVGASQGSAPESPIQQGSNVGASQGSAPSDASFTSSYSGPTPDFPEYGNSQGSAPESPIQQGSDVGASQGSAPESPIQQGSNVGASQGSAPSDASFTSSYSGPTPDFPEDGNSQGSAPESPIQQGSDVGASQGSAPESPIQQGSNVGASQGSAPSDASFTSSYSGPTPDFPEYGNSQGSAPESPIQQGSDVGASQGSAPDTPIQQGSAPSDASFTSSYSGPTPDFPEYGNSQGSAPESPIQQGSDVGASQGSAPDSPVQQTSTTASGSQGSTMDAPVTQDSTAASGVDASQASTSASASASNSDDIKQGIVTPAGPADDDDASQKTDVAGESDINFQTTQVPTATTRAPTVVSSASGSSSSSVPTNNNSTTAATTKPSTTSADNSKLCAKPRIEITKVDVGATVDANEDEVALKPVAIAAIPSGGSRIAFQSGDSVVVQELDASDKLVSGSTVKVPLHDFADIYADEKGFVILGTRDAEGGGTLNCGNPSNLCGSAPNPAVPCYDMYMVRYDGAKESWATKLTSSSASLPPYSTGKTGPDVYMIWWYAHHGRIAFNGKNWAAYFGAAISTSEGGCINIHQGDRMKVVDATGKITADEDSFDWGCSHSGYERVTYDNRTDNFAAICKTDSNNRIMPPKDWGTTIYPVDLAASNLGDIVPDSSASSKKYWATVSNGNGDNAKVHLIHFALNAASSEDITLGGTDANERAPHLASIGSGGLLAMWEGSSSGGDLAEGGDRTIYAQVLDASNGKSISDKVTVDKSVVGNRYQALKSYPDGSVAYLSKGASDTSVQVVRFYGC</sequence>
<protein>
    <submittedName>
        <fullName evidence="3">Uncharacterized protein</fullName>
    </submittedName>
</protein>
<feature type="compositionally biased region" description="Polar residues" evidence="1">
    <location>
        <begin position="52"/>
        <end position="63"/>
    </location>
</feature>
<feature type="region of interest" description="Disordered" evidence="1">
    <location>
        <begin position="34"/>
        <end position="524"/>
    </location>
</feature>
<evidence type="ECO:0000313" key="4">
    <source>
        <dbReference type="Proteomes" id="UP001632037"/>
    </source>
</evidence>
<dbReference type="Proteomes" id="UP001632037">
    <property type="component" value="Unassembled WGS sequence"/>
</dbReference>
<feature type="compositionally biased region" description="Polar residues" evidence="1">
    <location>
        <begin position="134"/>
        <end position="178"/>
    </location>
</feature>
<feature type="compositionally biased region" description="Low complexity" evidence="1">
    <location>
        <begin position="103"/>
        <end position="133"/>
    </location>
</feature>
<keyword evidence="4" id="KW-1185">Reference proteome</keyword>
<dbReference type="AlphaFoldDB" id="A0ABD3F2N0"/>
<feature type="compositionally biased region" description="Low complexity" evidence="1">
    <location>
        <begin position="428"/>
        <end position="442"/>
    </location>
</feature>